<dbReference type="InterPro" id="IPR036291">
    <property type="entry name" value="NAD(P)-bd_dom_sf"/>
</dbReference>
<dbReference type="SUPFAM" id="SSF51735">
    <property type="entry name" value="NAD(P)-binding Rossmann-fold domains"/>
    <property type="match status" value="1"/>
</dbReference>
<dbReference type="PANTHER" id="PTHR14097:SF7">
    <property type="entry name" value="OXIDOREDUCTASE HTATIP2"/>
    <property type="match status" value="1"/>
</dbReference>
<accession>A0ABW5BD22</accession>
<evidence type="ECO:0000313" key="2">
    <source>
        <dbReference type="Proteomes" id="UP001597414"/>
    </source>
</evidence>
<evidence type="ECO:0000313" key="1">
    <source>
        <dbReference type="EMBL" id="MFD2203449.1"/>
    </source>
</evidence>
<proteinExistence type="predicted"/>
<keyword evidence="2" id="KW-1185">Reference proteome</keyword>
<dbReference type="EMBL" id="JBHUIV010000025">
    <property type="protein sequence ID" value="MFD2203449.1"/>
    <property type="molecule type" value="Genomic_DNA"/>
</dbReference>
<dbReference type="Gene3D" id="3.40.50.720">
    <property type="entry name" value="NAD(P)-binding Rossmann-like Domain"/>
    <property type="match status" value="1"/>
</dbReference>
<dbReference type="Proteomes" id="UP001597414">
    <property type="component" value="Unassembled WGS sequence"/>
</dbReference>
<comment type="caution">
    <text evidence="1">The sequence shown here is derived from an EMBL/GenBank/DDBJ whole genome shotgun (WGS) entry which is preliminary data.</text>
</comment>
<sequence length="238" mass="27168">MKKIAFLAGTSGLIGMQLLHQLIQDSTYDTIISVGRRKLALKHQKLVQIEGEMAKIKEWDLEAKLRSEDLGGMMFPLVEAIENKSSEMHAFCTLGTTIKSAGSKEKFYEVDHDFVLNFAGWVQKIGVTNFLYVSALGADPQSAVFYNKVKGEVEEDLKVIPFDYLGLFRPSLLMGQRKEFRFGEEVAKIFMKPLIWFKLAKKYRPIYDYQVAKAMIFHANQTKSVKVEVVFSKDMQSF</sequence>
<protein>
    <submittedName>
        <fullName evidence="1">Oxidoreductase</fullName>
    </submittedName>
</protein>
<reference evidence="2" key="1">
    <citation type="journal article" date="2019" name="Int. J. Syst. Evol. Microbiol.">
        <title>The Global Catalogue of Microorganisms (GCM) 10K type strain sequencing project: providing services to taxonomists for standard genome sequencing and annotation.</title>
        <authorList>
            <consortium name="The Broad Institute Genomics Platform"/>
            <consortium name="The Broad Institute Genome Sequencing Center for Infectious Disease"/>
            <person name="Wu L."/>
            <person name="Ma J."/>
        </authorList>
    </citation>
    <scope>NUCLEOTIDE SEQUENCE [LARGE SCALE GENOMIC DNA]</scope>
    <source>
        <strain evidence="2">KCTC 19812</strain>
    </source>
</reference>
<name>A0ABW5BD22_9BACT</name>
<dbReference type="PANTHER" id="PTHR14097">
    <property type="entry name" value="OXIDOREDUCTASE HTATIP2"/>
    <property type="match status" value="1"/>
</dbReference>
<gene>
    <name evidence="1" type="ORF">ACFSKV_17850</name>
</gene>
<dbReference type="RefSeq" id="WP_380805890.1">
    <property type="nucleotide sequence ID" value="NZ_JBHUIV010000025.1"/>
</dbReference>
<organism evidence="1 2">
    <name type="scientific">Shivajiella indica</name>
    <dbReference type="NCBI Taxonomy" id="872115"/>
    <lineage>
        <taxon>Bacteria</taxon>
        <taxon>Pseudomonadati</taxon>
        <taxon>Bacteroidota</taxon>
        <taxon>Cytophagia</taxon>
        <taxon>Cytophagales</taxon>
        <taxon>Cyclobacteriaceae</taxon>
        <taxon>Shivajiella</taxon>
    </lineage>
</organism>